<sequence>MLDVTEAAIMLGTFKESGVRYPRRLIAEKRIRYVKYGSKVRIPKSAIQEHIKRNTVFPVDLDCSGRAA</sequence>
<protein>
    <recommendedName>
        <fullName evidence="1">Helix-turn-helix domain-containing protein</fullName>
    </recommendedName>
</protein>
<dbReference type="InterPro" id="IPR041657">
    <property type="entry name" value="HTH_17"/>
</dbReference>
<dbReference type="EMBL" id="BAAAOS010000017">
    <property type="protein sequence ID" value="GAA1566829.1"/>
    <property type="molecule type" value="Genomic_DNA"/>
</dbReference>
<dbReference type="InterPro" id="IPR010093">
    <property type="entry name" value="SinI_DNA-bd"/>
</dbReference>
<dbReference type="RefSeq" id="WP_344212234.1">
    <property type="nucleotide sequence ID" value="NZ_BAAAOS010000017.1"/>
</dbReference>
<evidence type="ECO:0000313" key="2">
    <source>
        <dbReference type="EMBL" id="GAA1566829.1"/>
    </source>
</evidence>
<evidence type="ECO:0000259" key="1">
    <source>
        <dbReference type="Pfam" id="PF12728"/>
    </source>
</evidence>
<accession>A0ABN2CYJ8</accession>
<organism evidence="2 3">
    <name type="scientific">Kribbella sancticallisti</name>
    <dbReference type="NCBI Taxonomy" id="460087"/>
    <lineage>
        <taxon>Bacteria</taxon>
        <taxon>Bacillati</taxon>
        <taxon>Actinomycetota</taxon>
        <taxon>Actinomycetes</taxon>
        <taxon>Propionibacteriales</taxon>
        <taxon>Kribbellaceae</taxon>
        <taxon>Kribbella</taxon>
    </lineage>
</organism>
<gene>
    <name evidence="2" type="ORF">GCM10009789_20400</name>
</gene>
<comment type="caution">
    <text evidence="2">The sequence shown here is derived from an EMBL/GenBank/DDBJ whole genome shotgun (WGS) entry which is preliminary data.</text>
</comment>
<dbReference type="Proteomes" id="UP001500393">
    <property type="component" value="Unassembled WGS sequence"/>
</dbReference>
<reference evidence="2 3" key="1">
    <citation type="journal article" date="2019" name="Int. J. Syst. Evol. Microbiol.">
        <title>The Global Catalogue of Microorganisms (GCM) 10K type strain sequencing project: providing services to taxonomists for standard genome sequencing and annotation.</title>
        <authorList>
            <consortium name="The Broad Institute Genomics Platform"/>
            <consortium name="The Broad Institute Genome Sequencing Center for Infectious Disease"/>
            <person name="Wu L."/>
            <person name="Ma J."/>
        </authorList>
    </citation>
    <scope>NUCLEOTIDE SEQUENCE [LARGE SCALE GENOMIC DNA]</scope>
    <source>
        <strain evidence="2 3">JCM 14969</strain>
    </source>
</reference>
<keyword evidence="3" id="KW-1185">Reference proteome</keyword>
<name>A0ABN2CYJ8_9ACTN</name>
<proteinExistence type="predicted"/>
<evidence type="ECO:0000313" key="3">
    <source>
        <dbReference type="Proteomes" id="UP001500393"/>
    </source>
</evidence>
<feature type="domain" description="Helix-turn-helix" evidence="1">
    <location>
        <begin position="1"/>
        <end position="54"/>
    </location>
</feature>
<dbReference type="NCBIfam" id="TIGR01764">
    <property type="entry name" value="excise"/>
    <property type="match status" value="1"/>
</dbReference>
<dbReference type="Pfam" id="PF12728">
    <property type="entry name" value="HTH_17"/>
    <property type="match status" value="1"/>
</dbReference>